<evidence type="ECO:0000256" key="1">
    <source>
        <dbReference type="ARBA" id="ARBA00000971"/>
    </source>
</evidence>
<keyword evidence="12" id="KW-1185">Reference proteome</keyword>
<evidence type="ECO:0000256" key="10">
    <source>
        <dbReference type="RuleBase" id="RU361210"/>
    </source>
</evidence>
<dbReference type="HOGENOM" id="CLU_030733_3_1_1"/>
<dbReference type="InterPro" id="IPR004327">
    <property type="entry name" value="Phstyr_phstse_ac"/>
</dbReference>
<keyword evidence="6 10" id="KW-0697">Rotamase</keyword>
<dbReference type="GO" id="GO:0005634">
    <property type="term" value="C:nucleus"/>
    <property type="evidence" value="ECO:0000318"/>
    <property type="project" value="GO_Central"/>
</dbReference>
<dbReference type="GO" id="GO:0000159">
    <property type="term" value="C:protein phosphatase type 2A complex"/>
    <property type="evidence" value="ECO:0000318"/>
    <property type="project" value="GO_Central"/>
</dbReference>
<dbReference type="GO" id="GO:0005737">
    <property type="term" value="C:cytoplasm"/>
    <property type="evidence" value="ECO:0000318"/>
    <property type="project" value="GO_Central"/>
</dbReference>
<dbReference type="PANTHER" id="PTHR10012:SF0">
    <property type="entry name" value="SERINE_THREONINE-PROTEIN PHOSPHATASE 2A ACTIVATOR"/>
    <property type="match status" value="1"/>
</dbReference>
<organism evidence="11 12">
    <name type="scientific">Nematostella vectensis</name>
    <name type="common">Starlet sea anemone</name>
    <dbReference type="NCBI Taxonomy" id="45351"/>
    <lineage>
        <taxon>Eukaryota</taxon>
        <taxon>Metazoa</taxon>
        <taxon>Cnidaria</taxon>
        <taxon>Anthozoa</taxon>
        <taxon>Hexacorallia</taxon>
        <taxon>Actiniaria</taxon>
        <taxon>Edwardsiidae</taxon>
        <taxon>Nematostella</taxon>
    </lineage>
</organism>
<gene>
    <name evidence="11" type="ORF">NEMVEDRAFT_v1g175766</name>
</gene>
<evidence type="ECO:0000256" key="9">
    <source>
        <dbReference type="ARBA" id="ARBA00044820"/>
    </source>
</evidence>
<evidence type="ECO:0000256" key="4">
    <source>
        <dbReference type="ARBA" id="ARBA00013194"/>
    </source>
</evidence>
<dbReference type="KEGG" id="nve:5501708"/>
<keyword evidence="7 10" id="KW-0413">Isomerase</keyword>
<evidence type="ECO:0000256" key="2">
    <source>
        <dbReference type="ARBA" id="ARBA00004496"/>
    </source>
</evidence>
<dbReference type="OMA" id="SWIKINA"/>
<dbReference type="PANTHER" id="PTHR10012">
    <property type="entry name" value="SERINE/THREONINE-PROTEIN PHOSPHATASE 2A REGULATORY SUBUNIT B"/>
    <property type="match status" value="1"/>
</dbReference>
<dbReference type="InterPro" id="IPR037218">
    <property type="entry name" value="PTPA_sf"/>
</dbReference>
<keyword evidence="5 10" id="KW-0963">Cytoplasm</keyword>
<evidence type="ECO:0000256" key="6">
    <source>
        <dbReference type="ARBA" id="ARBA00023110"/>
    </source>
</evidence>
<dbReference type="OrthoDB" id="16120at2759"/>
<dbReference type="InterPro" id="IPR043170">
    <property type="entry name" value="PTPA_C_lid"/>
</dbReference>
<dbReference type="PIRSF" id="PIRSF016325">
    <property type="entry name" value="Phstyr_phstse_ac"/>
    <property type="match status" value="1"/>
</dbReference>
<dbReference type="Gene3D" id="1.20.120.1150">
    <property type="match status" value="1"/>
</dbReference>
<dbReference type="PhylomeDB" id="A7SZJ1"/>
<comment type="function">
    <text evidence="10">PPIases accelerate the folding of proteins. It catalyzes the cis-trans isomerization of proline imidic peptide bonds in oligopeptides.</text>
</comment>
<dbReference type="InParanoid" id="A7SZJ1"/>
<dbReference type="EMBL" id="DS469971">
    <property type="protein sequence ID" value="EDO30876.1"/>
    <property type="molecule type" value="Genomic_DNA"/>
</dbReference>
<dbReference type="GO" id="GO:0007052">
    <property type="term" value="P:mitotic spindle organization"/>
    <property type="evidence" value="ECO:0000318"/>
    <property type="project" value="GO_Central"/>
</dbReference>
<dbReference type="GO" id="GO:0008160">
    <property type="term" value="F:protein tyrosine phosphatase activator activity"/>
    <property type="evidence" value="ECO:0000318"/>
    <property type="project" value="GO_Central"/>
</dbReference>
<evidence type="ECO:0000256" key="5">
    <source>
        <dbReference type="ARBA" id="ARBA00022490"/>
    </source>
</evidence>
<dbReference type="Proteomes" id="UP000001593">
    <property type="component" value="Unassembled WGS sequence"/>
</dbReference>
<dbReference type="AlphaFoldDB" id="A7SZJ1"/>
<comment type="catalytic activity">
    <reaction evidence="1 10">
        <text>[protein]-peptidylproline (omega=180) = [protein]-peptidylproline (omega=0)</text>
        <dbReference type="Rhea" id="RHEA:16237"/>
        <dbReference type="Rhea" id="RHEA-COMP:10747"/>
        <dbReference type="Rhea" id="RHEA-COMP:10748"/>
        <dbReference type="ChEBI" id="CHEBI:83833"/>
        <dbReference type="ChEBI" id="CHEBI:83834"/>
        <dbReference type="EC" id="5.2.1.8"/>
    </reaction>
</comment>
<dbReference type="STRING" id="45351.A7SZJ1"/>
<comment type="similarity">
    <text evidence="3 10">Belongs to the PTPA-type PPIase family.</text>
</comment>
<reference evidence="11 12" key="1">
    <citation type="journal article" date="2007" name="Science">
        <title>Sea anemone genome reveals ancestral eumetazoan gene repertoire and genomic organization.</title>
        <authorList>
            <person name="Putnam N.H."/>
            <person name="Srivastava M."/>
            <person name="Hellsten U."/>
            <person name="Dirks B."/>
            <person name="Chapman J."/>
            <person name="Salamov A."/>
            <person name="Terry A."/>
            <person name="Shapiro H."/>
            <person name="Lindquist E."/>
            <person name="Kapitonov V.V."/>
            <person name="Jurka J."/>
            <person name="Genikhovich G."/>
            <person name="Grigoriev I.V."/>
            <person name="Lucas S.M."/>
            <person name="Steele R.E."/>
            <person name="Finnerty J.R."/>
            <person name="Technau U."/>
            <person name="Martindale M.Q."/>
            <person name="Rokhsar D.S."/>
        </authorList>
    </citation>
    <scope>NUCLEOTIDE SEQUENCE [LARGE SCALE GENOMIC DNA]</scope>
    <source>
        <strain evidence="12">CH2 X CH6</strain>
    </source>
</reference>
<dbReference type="FunFam" id="1.20.120.1150:FF:000002">
    <property type="entry name" value="Serine/threonine-protein phosphatase 2A activator"/>
    <property type="match status" value="1"/>
</dbReference>
<dbReference type="eggNOG" id="KOG2867">
    <property type="taxonomic scope" value="Eukaryota"/>
</dbReference>
<evidence type="ECO:0000313" key="11">
    <source>
        <dbReference type="EMBL" id="EDO30876.1"/>
    </source>
</evidence>
<evidence type="ECO:0000313" key="12">
    <source>
        <dbReference type="Proteomes" id="UP000001593"/>
    </source>
</evidence>
<accession>A7SZJ1</accession>
<proteinExistence type="inferred from homology"/>
<dbReference type="Pfam" id="PF03095">
    <property type="entry name" value="PTPA"/>
    <property type="match status" value="1"/>
</dbReference>
<dbReference type="SUPFAM" id="SSF140984">
    <property type="entry name" value="PTPA-like"/>
    <property type="match status" value="1"/>
</dbReference>
<evidence type="ECO:0000256" key="7">
    <source>
        <dbReference type="ARBA" id="ARBA00023235"/>
    </source>
</evidence>
<protein>
    <recommendedName>
        <fullName evidence="8 10">Serine/threonine-protein phosphatase 2A activator</fullName>
        <ecNumber evidence="4 10">5.2.1.8</ecNumber>
    </recommendedName>
    <alternativeName>
        <fullName evidence="9 10">Phosphotyrosyl phosphatase activator</fullName>
    </alternativeName>
</protein>
<comment type="subcellular location">
    <subcellularLocation>
        <location evidence="2 10">Cytoplasm</location>
    </subcellularLocation>
</comment>
<dbReference type="CDD" id="cd04087">
    <property type="entry name" value="PTPA"/>
    <property type="match status" value="1"/>
</dbReference>
<sequence>MYVLQILESKVAFVEPKREIFQPQDVAKWESSQAYHDLVEFILLLGEAVKNKKTRVELNISENCLKLIEVLDTMDKWIEEIPPVEQPQRFGNKAFRDWFDKMEENSEAFVKSLLSEEYQGATVELRAYFKDSFGNRVRIDYGTGHEASFVCFLCCLFKLRILQDSEKDAIVLRIFNRYLSMMRKLQNTYRMEPAGSQGVWGLDDFQFLPFIWGSAQLIGHRQMSPKAFLDSSIVDSFYKDYMFLDCVRFINTMKSGPFHEHSNILWNISGVPNWGKVNSGLVKMYKAEVCDQLQCSPLFTR</sequence>
<name>A7SZJ1_NEMVE</name>
<dbReference type="EC" id="5.2.1.8" evidence="4 10"/>
<evidence type="ECO:0000256" key="3">
    <source>
        <dbReference type="ARBA" id="ARBA00011019"/>
    </source>
</evidence>
<dbReference type="GO" id="GO:0003755">
    <property type="term" value="F:peptidyl-prolyl cis-trans isomerase activity"/>
    <property type="evidence" value="ECO:0000318"/>
    <property type="project" value="GO_Central"/>
</dbReference>
<evidence type="ECO:0000256" key="8">
    <source>
        <dbReference type="ARBA" id="ARBA00044786"/>
    </source>
</evidence>